<dbReference type="RefSeq" id="WP_353686283.1">
    <property type="nucleotide sequence ID" value="NZ_CP144374.1"/>
</dbReference>
<name>A0AAU8H335_9BACT</name>
<dbReference type="AlphaFoldDB" id="A0AAU8H335"/>
<evidence type="ECO:0000256" key="1">
    <source>
        <dbReference type="SAM" id="SignalP"/>
    </source>
</evidence>
<dbReference type="KEGG" id="tob:V4D31_00460"/>
<feature type="signal peptide" evidence="1">
    <location>
        <begin position="1"/>
        <end position="25"/>
    </location>
</feature>
<reference evidence="2" key="1">
    <citation type="submission" date="2024-01" db="EMBL/GenBank/DDBJ databases">
        <title>The first autotrophic representatives of the genus Thermodesulfovibrio.</title>
        <authorList>
            <person name="Maltseva A.I."/>
            <person name="Elcheninov A.G."/>
            <person name="Kublanov I.V."/>
            <person name="Lebedinsky A.V."/>
            <person name="Frolov E.N."/>
        </authorList>
    </citation>
    <scope>NUCLEOTIDE SEQUENCE</scope>
    <source>
        <strain evidence="2">3462-1</strain>
    </source>
</reference>
<organism evidence="2">
    <name type="scientific">Thermodesulfovibrio obliviosus</name>
    <dbReference type="NCBI Taxonomy" id="3118332"/>
    <lineage>
        <taxon>Bacteria</taxon>
        <taxon>Pseudomonadati</taxon>
        <taxon>Nitrospirota</taxon>
        <taxon>Thermodesulfovibrionia</taxon>
        <taxon>Thermodesulfovibrionales</taxon>
        <taxon>Thermodesulfovibrionaceae</taxon>
        <taxon>Thermodesulfovibrio</taxon>
    </lineage>
</organism>
<gene>
    <name evidence="2" type="ORF">V4D31_00460</name>
</gene>
<evidence type="ECO:0000313" key="2">
    <source>
        <dbReference type="EMBL" id="XCH48641.1"/>
    </source>
</evidence>
<feature type="chain" id="PRO_5043571731" evidence="1">
    <location>
        <begin position="26"/>
        <end position="93"/>
    </location>
</feature>
<dbReference type="EMBL" id="CP144374">
    <property type="protein sequence ID" value="XCH48641.1"/>
    <property type="molecule type" value="Genomic_DNA"/>
</dbReference>
<sequence>MRKISSIACVVFVFLAFFLSRSAFCFDSSFSDFGDYGTTKEDRLRYNPFENEWSYEPEDARLKYNPFENEWSYEPEDARLKYNPFENRWEWAH</sequence>
<proteinExistence type="predicted"/>
<accession>A0AAU8H335</accession>
<protein>
    <submittedName>
        <fullName evidence="2">Uncharacterized protein</fullName>
    </submittedName>
</protein>
<keyword evidence="1" id="KW-0732">Signal</keyword>